<evidence type="ECO:0000313" key="1">
    <source>
        <dbReference type="EMBL" id="MCH6267149.1"/>
    </source>
</evidence>
<dbReference type="Proteomes" id="UP000677265">
    <property type="component" value="Unassembled WGS sequence"/>
</dbReference>
<dbReference type="AlphaFoldDB" id="A0A9J6MTC9"/>
<gene>
    <name evidence="1" type="ORF">KHB02_016625</name>
</gene>
<reference evidence="1 2" key="1">
    <citation type="submission" date="2022-03" db="EMBL/GenBank/DDBJ databases">
        <title>Novel Bacillus species.</title>
        <authorList>
            <person name="Liu G."/>
        </authorList>
    </citation>
    <scope>NUCLEOTIDE SEQUENCE [LARGE SCALE GENOMIC DNA]</scope>
    <source>
        <strain evidence="1 2">FJAT-50051</strain>
    </source>
</reference>
<keyword evidence="2" id="KW-1185">Reference proteome</keyword>
<accession>A0A9J6MTC9</accession>
<organism evidence="1 2">
    <name type="scientific">Neobacillus citreus</name>
    <dbReference type="NCBI Taxonomy" id="2833578"/>
    <lineage>
        <taxon>Bacteria</taxon>
        <taxon>Bacillati</taxon>
        <taxon>Bacillota</taxon>
        <taxon>Bacilli</taxon>
        <taxon>Bacillales</taxon>
        <taxon>Bacillaceae</taxon>
        <taxon>Neobacillus</taxon>
    </lineage>
</organism>
<protein>
    <submittedName>
        <fullName evidence="1">DUF1284 domain-containing protein</fullName>
    </submittedName>
</protein>
<dbReference type="EMBL" id="JAGYPE020000031">
    <property type="protein sequence ID" value="MCH6267149.1"/>
    <property type="molecule type" value="Genomic_DNA"/>
</dbReference>
<evidence type="ECO:0000313" key="2">
    <source>
        <dbReference type="Proteomes" id="UP000677265"/>
    </source>
</evidence>
<sequence>MGLKTGQILSWEEIESCIRRSVVPSDLPIICESCSWRSLGFARKELKIFRREGITGNPERPFPFTLL</sequence>
<comment type="caution">
    <text evidence="1">The sequence shown here is derived from an EMBL/GenBank/DDBJ whole genome shotgun (WGS) entry which is preliminary data.</text>
</comment>
<name>A0A9J6MTC9_9BACI</name>
<dbReference type="RefSeq" id="WP_241113908.1">
    <property type="nucleotide sequence ID" value="NZ_JAGYPE020000031.1"/>
</dbReference>
<proteinExistence type="predicted"/>